<organism evidence="1 2">
    <name type="scientific">Leptospira noguchii serovar Autumnalis str. ZUN142</name>
    <dbReference type="NCBI Taxonomy" id="1085540"/>
    <lineage>
        <taxon>Bacteria</taxon>
        <taxon>Pseudomonadati</taxon>
        <taxon>Spirochaetota</taxon>
        <taxon>Spirochaetia</taxon>
        <taxon>Leptospirales</taxon>
        <taxon>Leptospiraceae</taxon>
        <taxon>Leptospira</taxon>
    </lineage>
</organism>
<proteinExistence type="predicted"/>
<dbReference type="AlphaFoldDB" id="M6UD24"/>
<comment type="caution">
    <text evidence="1">The sequence shown here is derived from an EMBL/GenBank/DDBJ whole genome shotgun (WGS) entry which is preliminary data.</text>
</comment>
<dbReference type="EMBL" id="AHOP02000061">
    <property type="protein sequence ID" value="EMO38979.1"/>
    <property type="molecule type" value="Genomic_DNA"/>
</dbReference>
<protein>
    <submittedName>
        <fullName evidence="1">Uncharacterized protein</fullName>
    </submittedName>
</protein>
<reference evidence="1 2" key="1">
    <citation type="submission" date="2013-01" db="EMBL/GenBank/DDBJ databases">
        <authorList>
            <person name="Harkins D.M."/>
            <person name="Durkin A.S."/>
            <person name="Brinkac L.M."/>
            <person name="Haft D.H."/>
            <person name="Selengut J.D."/>
            <person name="Sanka R."/>
            <person name="DePew J."/>
            <person name="Purushe J."/>
            <person name="Matthias M.A."/>
            <person name="Vinetz J.M."/>
            <person name="Sutton G.G."/>
            <person name="Nierman W.C."/>
            <person name="Fouts D.E."/>
        </authorList>
    </citation>
    <scope>NUCLEOTIDE SEQUENCE [LARGE SCALE GENOMIC DNA]</scope>
    <source>
        <strain evidence="1 2">ZUN142</strain>
    </source>
</reference>
<sequence>MFFMYFFIPPIPQTHTSGPGSADPKDFSFGSKSVTFYYYKKDVEYCTESILAVPCQAELNDLAKSLQFSVLKNCENNKAMFKKSGDGNW</sequence>
<accession>M6UD24</accession>
<name>M6UD24_9LEPT</name>
<evidence type="ECO:0000313" key="1">
    <source>
        <dbReference type="EMBL" id="EMO38979.1"/>
    </source>
</evidence>
<gene>
    <name evidence="1" type="ORF">LEP1GSC186_3299</name>
</gene>
<dbReference type="Proteomes" id="UP000012153">
    <property type="component" value="Unassembled WGS sequence"/>
</dbReference>
<evidence type="ECO:0000313" key="2">
    <source>
        <dbReference type="Proteomes" id="UP000012153"/>
    </source>
</evidence>